<feature type="transmembrane region" description="Helical" evidence="1">
    <location>
        <begin position="110"/>
        <end position="137"/>
    </location>
</feature>
<evidence type="ECO:0000256" key="1">
    <source>
        <dbReference type="SAM" id="Phobius"/>
    </source>
</evidence>
<organism evidence="2 3">
    <name type="scientific">Methylobacterium organophilum</name>
    <dbReference type="NCBI Taxonomy" id="410"/>
    <lineage>
        <taxon>Bacteria</taxon>
        <taxon>Pseudomonadati</taxon>
        <taxon>Pseudomonadota</taxon>
        <taxon>Alphaproteobacteria</taxon>
        <taxon>Hyphomicrobiales</taxon>
        <taxon>Methylobacteriaceae</taxon>
        <taxon>Methylobacterium</taxon>
    </lineage>
</organism>
<dbReference type="Pfam" id="PF20398">
    <property type="entry name" value="DUF6691"/>
    <property type="match status" value="1"/>
</dbReference>
<protein>
    <recommendedName>
        <fullName evidence="4">YeeE/YedE family protein</fullName>
    </recommendedName>
</protein>
<dbReference type="RefSeq" id="WP_238312444.1">
    <property type="nucleotide sequence ID" value="NZ_BPQV01000010.1"/>
</dbReference>
<accession>A0ABQ4TBU5</accession>
<sequence length="152" mass="15603">MNAALRLASALAAGLVFGLGLSLSGMLDPTRVRGFLDVTGAWDPTLIFVLAGAVIVATLGYRLSRLLTRPAFDESFQIPTNRRIDLRLIAGSAVFGIGWGLSGFCPGPAVAALASAALPPAVFTLAMAVGMAGYHFLARRPGGASTTGRTAT</sequence>
<gene>
    <name evidence="2" type="ORF">LKMONMHP_3370</name>
</gene>
<reference evidence="2" key="1">
    <citation type="journal article" date="2021" name="Front. Microbiol.">
        <title>Comprehensive Comparative Genomics and Phenotyping of Methylobacterium Species.</title>
        <authorList>
            <person name="Alessa O."/>
            <person name="Ogura Y."/>
            <person name="Fujitani Y."/>
            <person name="Takami H."/>
            <person name="Hayashi T."/>
            <person name="Sahin N."/>
            <person name="Tani A."/>
        </authorList>
    </citation>
    <scope>NUCLEOTIDE SEQUENCE</scope>
    <source>
        <strain evidence="2">NBRC 15689</strain>
    </source>
</reference>
<feature type="transmembrane region" description="Helical" evidence="1">
    <location>
        <begin position="46"/>
        <end position="63"/>
    </location>
</feature>
<keyword evidence="3" id="KW-1185">Reference proteome</keyword>
<name>A0ABQ4TBU5_METOR</name>
<proteinExistence type="predicted"/>
<evidence type="ECO:0008006" key="4">
    <source>
        <dbReference type="Google" id="ProtNLM"/>
    </source>
</evidence>
<dbReference type="Proteomes" id="UP001055156">
    <property type="component" value="Unassembled WGS sequence"/>
</dbReference>
<dbReference type="InterPro" id="IPR046513">
    <property type="entry name" value="DUF6691"/>
</dbReference>
<evidence type="ECO:0000313" key="3">
    <source>
        <dbReference type="Proteomes" id="UP001055156"/>
    </source>
</evidence>
<keyword evidence="1" id="KW-0472">Membrane</keyword>
<keyword evidence="1" id="KW-0812">Transmembrane</keyword>
<dbReference type="EMBL" id="BPQV01000010">
    <property type="protein sequence ID" value="GJE28499.1"/>
    <property type="molecule type" value="Genomic_DNA"/>
</dbReference>
<comment type="caution">
    <text evidence="2">The sequence shown here is derived from an EMBL/GenBank/DDBJ whole genome shotgun (WGS) entry which is preliminary data.</text>
</comment>
<keyword evidence="1" id="KW-1133">Transmembrane helix</keyword>
<feature type="transmembrane region" description="Helical" evidence="1">
    <location>
        <begin position="84"/>
        <end position="104"/>
    </location>
</feature>
<evidence type="ECO:0000313" key="2">
    <source>
        <dbReference type="EMBL" id="GJE28499.1"/>
    </source>
</evidence>
<reference evidence="2" key="2">
    <citation type="submission" date="2021-08" db="EMBL/GenBank/DDBJ databases">
        <authorList>
            <person name="Tani A."/>
            <person name="Ola A."/>
            <person name="Ogura Y."/>
            <person name="Katsura K."/>
            <person name="Hayashi T."/>
        </authorList>
    </citation>
    <scope>NUCLEOTIDE SEQUENCE</scope>
    <source>
        <strain evidence="2">NBRC 15689</strain>
    </source>
</reference>